<dbReference type="AlphaFoldDB" id="A0A975G098"/>
<protein>
    <submittedName>
        <fullName evidence="2">Uncharacterized protein</fullName>
    </submittedName>
</protein>
<gene>
    <name evidence="2" type="ORF">KCG34_21505</name>
</gene>
<proteinExistence type="predicted"/>
<keyword evidence="3" id="KW-1185">Reference proteome</keyword>
<evidence type="ECO:0000313" key="3">
    <source>
        <dbReference type="Proteomes" id="UP000676409"/>
    </source>
</evidence>
<feature type="transmembrane region" description="Helical" evidence="1">
    <location>
        <begin position="231"/>
        <end position="251"/>
    </location>
</feature>
<dbReference type="KEGG" id="caul:KCG34_21505"/>
<sequence length="308" mass="35004">MDQRYLLNWNRDEALHPTNIGLHLQEPGMYGIATLEWKRPIAASPELFTTIEQIVRDYILSCSEKCVSSAGLSYAEIFDHKTAEAKYDETNDYKYKEIARKLALIQKYHWDVEISQGIKIKSISTEEILKIPNAGDESILSAEIENASTDYSVSIKIENSQFSPSCRLRMQGPFELIYRFKGDVTQRLKAVTRPWWIARNGLFLFSALCATSFAAGLGINRIFSSPKDENIQYFLLLCIPIFSMIAVSAAIPEKGPWNWMFPKAEFIFGGGVHDADRRRNIRKLLLVLPITLVEIPILVNIISSHAKI</sequence>
<accession>A0A975G098</accession>
<evidence type="ECO:0000256" key="1">
    <source>
        <dbReference type="SAM" id="Phobius"/>
    </source>
</evidence>
<dbReference type="RefSeq" id="WP_211937648.1">
    <property type="nucleotide sequence ID" value="NZ_CP073078.1"/>
</dbReference>
<evidence type="ECO:0000313" key="2">
    <source>
        <dbReference type="EMBL" id="QUD87596.1"/>
    </source>
</evidence>
<feature type="transmembrane region" description="Helical" evidence="1">
    <location>
        <begin position="196"/>
        <end position="219"/>
    </location>
</feature>
<keyword evidence="1" id="KW-0812">Transmembrane</keyword>
<organism evidence="2 3">
    <name type="scientific">Phenylobacterium montanum</name>
    <dbReference type="NCBI Taxonomy" id="2823693"/>
    <lineage>
        <taxon>Bacteria</taxon>
        <taxon>Pseudomonadati</taxon>
        <taxon>Pseudomonadota</taxon>
        <taxon>Alphaproteobacteria</taxon>
        <taxon>Caulobacterales</taxon>
        <taxon>Caulobacteraceae</taxon>
        <taxon>Phenylobacterium</taxon>
    </lineage>
</organism>
<name>A0A975G098_9CAUL</name>
<keyword evidence="1" id="KW-0472">Membrane</keyword>
<reference evidence="2" key="1">
    <citation type="submission" date="2021-04" db="EMBL/GenBank/DDBJ databases">
        <title>The complete genome sequence of Caulobacter sp. S6.</title>
        <authorList>
            <person name="Tang Y."/>
            <person name="Ouyang W."/>
            <person name="Liu Q."/>
            <person name="Huang B."/>
            <person name="Guo Z."/>
            <person name="Lei P."/>
        </authorList>
    </citation>
    <scope>NUCLEOTIDE SEQUENCE</scope>
    <source>
        <strain evidence="2">S6</strain>
    </source>
</reference>
<dbReference type="EMBL" id="CP073078">
    <property type="protein sequence ID" value="QUD87596.1"/>
    <property type="molecule type" value="Genomic_DNA"/>
</dbReference>
<dbReference type="Proteomes" id="UP000676409">
    <property type="component" value="Chromosome"/>
</dbReference>
<feature type="transmembrane region" description="Helical" evidence="1">
    <location>
        <begin position="284"/>
        <end position="303"/>
    </location>
</feature>
<keyword evidence="1" id="KW-1133">Transmembrane helix</keyword>